<accession>A0A173SV90</accession>
<gene>
    <name evidence="1" type="ORF">ERS852448_01112</name>
</gene>
<dbReference type="RefSeq" id="WP_055289863.1">
    <property type="nucleotide sequence ID" value="NZ_CP173382.1"/>
</dbReference>
<sequence length="78" mass="8694">MVTEVYGHILDENRRKNVEPMENAFYNKENLNPQMKNQDEGGSTITVPDGVDAELLMKVLGNPEMAALLTSLAKTMKV</sequence>
<name>A0A173SV90_EUBRA</name>
<dbReference type="Proteomes" id="UP000095492">
    <property type="component" value="Unassembled WGS sequence"/>
</dbReference>
<evidence type="ECO:0000313" key="2">
    <source>
        <dbReference type="Proteomes" id="UP000095492"/>
    </source>
</evidence>
<dbReference type="AlphaFoldDB" id="A0A173SV90"/>
<reference evidence="1 2" key="1">
    <citation type="submission" date="2015-09" db="EMBL/GenBank/DDBJ databases">
        <authorList>
            <consortium name="Pathogen Informatics"/>
        </authorList>
    </citation>
    <scope>NUCLEOTIDE SEQUENCE [LARGE SCALE GENOMIC DNA]</scope>
    <source>
        <strain evidence="1 2">2789STDY5608891</strain>
    </source>
</reference>
<organism evidence="1 2">
    <name type="scientific">Eubacterium ramulus</name>
    <dbReference type="NCBI Taxonomy" id="39490"/>
    <lineage>
        <taxon>Bacteria</taxon>
        <taxon>Bacillati</taxon>
        <taxon>Bacillota</taxon>
        <taxon>Clostridia</taxon>
        <taxon>Eubacteriales</taxon>
        <taxon>Eubacteriaceae</taxon>
        <taxon>Eubacterium</taxon>
    </lineage>
</organism>
<dbReference type="GeneID" id="97392432"/>
<protein>
    <submittedName>
        <fullName evidence="1">Uncharacterized protein</fullName>
    </submittedName>
</protein>
<proteinExistence type="predicted"/>
<dbReference type="STRING" id="39490.ERS852448_01112"/>
<evidence type="ECO:0000313" key="1">
    <source>
        <dbReference type="EMBL" id="CUM93068.1"/>
    </source>
</evidence>
<dbReference type="EMBL" id="CYYA01000006">
    <property type="protein sequence ID" value="CUM93068.1"/>
    <property type="molecule type" value="Genomic_DNA"/>
</dbReference>